<proteinExistence type="predicted"/>
<dbReference type="Proteomes" id="UP000585474">
    <property type="component" value="Unassembled WGS sequence"/>
</dbReference>
<name>A0A7J0GAI2_9ERIC</name>
<protein>
    <submittedName>
        <fullName evidence="1">Uncharacterized protein</fullName>
    </submittedName>
</protein>
<gene>
    <name evidence="1" type="ORF">Acr_19g0007630</name>
</gene>
<dbReference type="AlphaFoldDB" id="A0A7J0GAI2"/>
<dbReference type="EMBL" id="BJWL01000019">
    <property type="protein sequence ID" value="GFZ07826.1"/>
    <property type="molecule type" value="Genomic_DNA"/>
</dbReference>
<keyword evidence="2" id="KW-1185">Reference proteome</keyword>
<sequence length="146" mass="16852">MWVSSYITVRSSLPPYLAVASTMAGHADDLDFNLLLLAVFLELDEKSREKVSHYRDQLFIDSWIASQTSPRRKPNERRRRREIREWRGAIAIFGFAESIGELDDYTKKKGVRVSEVVCLDDVEVTDKEIDQRLGFVDGWARVEGED</sequence>
<evidence type="ECO:0000313" key="1">
    <source>
        <dbReference type="EMBL" id="GFZ07826.1"/>
    </source>
</evidence>
<evidence type="ECO:0000313" key="2">
    <source>
        <dbReference type="Proteomes" id="UP000585474"/>
    </source>
</evidence>
<organism evidence="1 2">
    <name type="scientific">Actinidia rufa</name>
    <dbReference type="NCBI Taxonomy" id="165716"/>
    <lineage>
        <taxon>Eukaryota</taxon>
        <taxon>Viridiplantae</taxon>
        <taxon>Streptophyta</taxon>
        <taxon>Embryophyta</taxon>
        <taxon>Tracheophyta</taxon>
        <taxon>Spermatophyta</taxon>
        <taxon>Magnoliopsida</taxon>
        <taxon>eudicotyledons</taxon>
        <taxon>Gunneridae</taxon>
        <taxon>Pentapetalae</taxon>
        <taxon>asterids</taxon>
        <taxon>Ericales</taxon>
        <taxon>Actinidiaceae</taxon>
        <taxon>Actinidia</taxon>
    </lineage>
</organism>
<accession>A0A7J0GAI2</accession>
<comment type="caution">
    <text evidence="1">The sequence shown here is derived from an EMBL/GenBank/DDBJ whole genome shotgun (WGS) entry which is preliminary data.</text>
</comment>
<reference evidence="1 2" key="1">
    <citation type="submission" date="2019-07" db="EMBL/GenBank/DDBJ databases">
        <title>De Novo Assembly of kiwifruit Actinidia rufa.</title>
        <authorList>
            <person name="Sugita-Konishi S."/>
            <person name="Sato K."/>
            <person name="Mori E."/>
            <person name="Abe Y."/>
            <person name="Kisaki G."/>
            <person name="Hamano K."/>
            <person name="Suezawa K."/>
            <person name="Otani M."/>
            <person name="Fukuda T."/>
            <person name="Manabe T."/>
            <person name="Gomi K."/>
            <person name="Tabuchi M."/>
            <person name="Akimitsu K."/>
            <person name="Kataoka I."/>
        </authorList>
    </citation>
    <scope>NUCLEOTIDE SEQUENCE [LARGE SCALE GENOMIC DNA]</scope>
    <source>
        <strain evidence="2">cv. Fuchu</strain>
    </source>
</reference>